<gene>
    <name evidence="1" type="ORF">C8R21_13712</name>
</gene>
<name>A0A2T5I591_9PROT</name>
<evidence type="ECO:0000313" key="2">
    <source>
        <dbReference type="Proteomes" id="UP000244152"/>
    </source>
</evidence>
<reference evidence="1 2" key="1">
    <citation type="submission" date="2018-04" db="EMBL/GenBank/DDBJ databases">
        <title>Active sludge and wastewater microbial communities from Klosterneuburg, Austria.</title>
        <authorList>
            <person name="Wagner M."/>
        </authorList>
    </citation>
    <scope>NUCLEOTIDE SEQUENCE [LARGE SCALE GENOMIC DNA]</scope>
    <source>
        <strain evidence="1 2">Nl12</strain>
    </source>
</reference>
<evidence type="ECO:0000313" key="1">
    <source>
        <dbReference type="EMBL" id="PTQ78991.1"/>
    </source>
</evidence>
<dbReference type="EMBL" id="QAOK01000037">
    <property type="protein sequence ID" value="PTQ78991.1"/>
    <property type="molecule type" value="Genomic_DNA"/>
</dbReference>
<organism evidence="1 2">
    <name type="scientific">Nitrosospira multiformis</name>
    <dbReference type="NCBI Taxonomy" id="1231"/>
    <lineage>
        <taxon>Bacteria</taxon>
        <taxon>Pseudomonadati</taxon>
        <taxon>Pseudomonadota</taxon>
        <taxon>Betaproteobacteria</taxon>
        <taxon>Nitrosomonadales</taxon>
        <taxon>Nitrosomonadaceae</taxon>
        <taxon>Nitrosospira</taxon>
    </lineage>
</organism>
<proteinExistence type="predicted"/>
<sequence>MPHIIQIVRKHVPFAYHTNVISPMVLPARRYRQAKCERGKKVQGALRGEDTLISFGNGRQKVEDNGNDKQAFRVLRQDSLQLKPVNHAVEIDRDEACRFRIRSFQRFFIILEVAVANEARPFVVG</sequence>
<accession>A0A2T5I591</accession>
<dbReference type="Proteomes" id="UP000244152">
    <property type="component" value="Unassembled WGS sequence"/>
</dbReference>
<protein>
    <submittedName>
        <fullName evidence="1">Uncharacterized protein</fullName>
    </submittedName>
</protein>
<dbReference type="AlphaFoldDB" id="A0A2T5I591"/>
<comment type="caution">
    <text evidence="1">The sequence shown here is derived from an EMBL/GenBank/DDBJ whole genome shotgun (WGS) entry which is preliminary data.</text>
</comment>